<name>A0A448X0N9_9PLAT</name>
<dbReference type="AlphaFoldDB" id="A0A448X0N9"/>
<gene>
    <name evidence="1" type="ORF">PXEA_LOCUS18394</name>
</gene>
<protein>
    <submittedName>
        <fullName evidence="1">Uncharacterized protein</fullName>
    </submittedName>
</protein>
<keyword evidence="2" id="KW-1185">Reference proteome</keyword>
<accession>A0A448X0N9</accession>
<reference evidence="1" key="1">
    <citation type="submission" date="2018-11" db="EMBL/GenBank/DDBJ databases">
        <authorList>
            <consortium name="Pathogen Informatics"/>
        </authorList>
    </citation>
    <scope>NUCLEOTIDE SEQUENCE</scope>
</reference>
<sequence length="113" mass="12862">MLTFFGLWVEEKKRELFLQVEAEANQSPPTCLLSAQLGLGAFSERRVCPSRDCIQSLEFGVFGRLWLRVESGRRALCRLERQGRLPSFTTRSTSRRRISCLSKRGGDSQLVPV</sequence>
<evidence type="ECO:0000313" key="1">
    <source>
        <dbReference type="EMBL" id="VEL24954.1"/>
    </source>
</evidence>
<comment type="caution">
    <text evidence="1">The sequence shown here is derived from an EMBL/GenBank/DDBJ whole genome shotgun (WGS) entry which is preliminary data.</text>
</comment>
<organism evidence="1 2">
    <name type="scientific">Protopolystoma xenopodis</name>
    <dbReference type="NCBI Taxonomy" id="117903"/>
    <lineage>
        <taxon>Eukaryota</taxon>
        <taxon>Metazoa</taxon>
        <taxon>Spiralia</taxon>
        <taxon>Lophotrochozoa</taxon>
        <taxon>Platyhelminthes</taxon>
        <taxon>Monogenea</taxon>
        <taxon>Polyopisthocotylea</taxon>
        <taxon>Polystomatidea</taxon>
        <taxon>Polystomatidae</taxon>
        <taxon>Protopolystoma</taxon>
    </lineage>
</organism>
<dbReference type="EMBL" id="CAAALY010070835">
    <property type="protein sequence ID" value="VEL24954.1"/>
    <property type="molecule type" value="Genomic_DNA"/>
</dbReference>
<proteinExistence type="predicted"/>
<evidence type="ECO:0000313" key="2">
    <source>
        <dbReference type="Proteomes" id="UP000784294"/>
    </source>
</evidence>
<dbReference type="Proteomes" id="UP000784294">
    <property type="component" value="Unassembled WGS sequence"/>
</dbReference>